<reference evidence="1 2" key="1">
    <citation type="submission" date="2019-04" db="EMBL/GenBank/DDBJ databases">
        <authorList>
            <consortium name="DOE Joint Genome Institute"/>
            <person name="Mondo S."/>
            <person name="Kjaerbolling I."/>
            <person name="Vesth T."/>
            <person name="Frisvad J.C."/>
            <person name="Nybo J.L."/>
            <person name="Theobald S."/>
            <person name="Kildgaard S."/>
            <person name="Isbrandt T."/>
            <person name="Kuo A."/>
            <person name="Sato A."/>
            <person name="Lyhne E.K."/>
            <person name="Kogle M.E."/>
            <person name="Wiebenga A."/>
            <person name="Kun R.S."/>
            <person name="Lubbers R.J."/>
            <person name="Makela M.R."/>
            <person name="Barry K."/>
            <person name="Chovatia M."/>
            <person name="Clum A."/>
            <person name="Daum C."/>
            <person name="Haridas S."/>
            <person name="He G."/>
            <person name="LaButti K."/>
            <person name="Lipzen A."/>
            <person name="Riley R."/>
            <person name="Salamov A."/>
            <person name="Simmons B.A."/>
            <person name="Magnuson J.K."/>
            <person name="Henrissat B."/>
            <person name="Mortensen U.H."/>
            <person name="Larsen T.O."/>
            <person name="Devries R.P."/>
            <person name="Grigoriev I.V."/>
            <person name="Machida M."/>
            <person name="Baker S.E."/>
            <person name="Andersen M.R."/>
            <person name="Cantor M.N."/>
            <person name="Hua S.X."/>
        </authorList>
    </citation>
    <scope>NUCLEOTIDE SEQUENCE [LARGE SCALE GENOMIC DNA]</scope>
    <source>
        <strain evidence="1 2">CBS 117616</strain>
    </source>
</reference>
<gene>
    <name evidence="1" type="ORF">BDV36DRAFT_13585</name>
</gene>
<organism evidence="1 2">
    <name type="scientific">Aspergillus pseudocaelatus</name>
    <dbReference type="NCBI Taxonomy" id="1825620"/>
    <lineage>
        <taxon>Eukaryota</taxon>
        <taxon>Fungi</taxon>
        <taxon>Dikarya</taxon>
        <taxon>Ascomycota</taxon>
        <taxon>Pezizomycotina</taxon>
        <taxon>Eurotiomycetes</taxon>
        <taxon>Eurotiomycetidae</taxon>
        <taxon>Eurotiales</taxon>
        <taxon>Aspergillaceae</taxon>
        <taxon>Aspergillus</taxon>
        <taxon>Aspergillus subgen. Circumdati</taxon>
    </lineage>
</organism>
<name>A0ABQ6WAK2_9EURO</name>
<proteinExistence type="predicted"/>
<keyword evidence="2" id="KW-1185">Reference proteome</keyword>
<protein>
    <submittedName>
        <fullName evidence="1">Uncharacterized protein</fullName>
    </submittedName>
</protein>
<sequence length="122" mass="13682">MHAFPLFLLIHHGQLYPPSQPRLCRQPRSSLHKNCQRPAVLTLLGFVPCFIAASLRTRVGEVAIQVFLSLFSYHLVFSLSLISSSAHTYCISLSLVCFDSVIQEHSNCEMEKILCISADYTA</sequence>
<evidence type="ECO:0000313" key="1">
    <source>
        <dbReference type="EMBL" id="KAE8414142.1"/>
    </source>
</evidence>
<accession>A0ABQ6WAK2</accession>
<dbReference type="Proteomes" id="UP000325395">
    <property type="component" value="Unassembled WGS sequence"/>
</dbReference>
<evidence type="ECO:0000313" key="2">
    <source>
        <dbReference type="Proteomes" id="UP000325395"/>
    </source>
</evidence>
<dbReference type="EMBL" id="ML735791">
    <property type="protein sequence ID" value="KAE8414142.1"/>
    <property type="molecule type" value="Genomic_DNA"/>
</dbReference>